<proteinExistence type="predicted"/>
<dbReference type="Proteomes" id="UP000004836">
    <property type="component" value="Unassembled WGS sequence"/>
</dbReference>
<evidence type="ECO:0000313" key="1">
    <source>
        <dbReference type="EMBL" id="EJW21550.1"/>
    </source>
</evidence>
<organism evidence="1 2">
    <name type="scientific">alpha proteobacterium IMCC14465</name>
    <dbReference type="NCBI Taxonomy" id="1220535"/>
    <lineage>
        <taxon>Bacteria</taxon>
        <taxon>Pseudomonadati</taxon>
        <taxon>Pseudomonadota</taxon>
        <taxon>Alphaproteobacteria</taxon>
        <taxon>PS1 clade</taxon>
    </lineage>
</organism>
<dbReference type="EMBL" id="ALYF01000003">
    <property type="protein sequence ID" value="EJW21550.1"/>
    <property type="molecule type" value="Genomic_DNA"/>
</dbReference>
<comment type="caution">
    <text evidence="1">The sequence shown here is derived from an EMBL/GenBank/DDBJ whole genome shotgun (WGS) entry which is preliminary data.</text>
</comment>
<name>J9A5D2_9PROT</name>
<accession>J9A5D2</accession>
<evidence type="ECO:0000313" key="2">
    <source>
        <dbReference type="Proteomes" id="UP000004836"/>
    </source>
</evidence>
<keyword evidence="2" id="KW-1185">Reference proteome</keyword>
<gene>
    <name evidence="1" type="ORF">IMCC14465_13460</name>
</gene>
<dbReference type="STRING" id="1220535.IMCC14465_13460"/>
<dbReference type="OrthoDB" id="9862123at2"/>
<sequence>MDTKLKTETAFTEKFVLQVTYYNDIDEAEGSMLVPFKNVDGGIVADFPMAEKLSNPSK</sequence>
<reference evidence="1 2" key="1">
    <citation type="journal article" date="2012" name="J. Bacteriol.">
        <title>Genome Sequence of Strain IMCC14465, Isolated from the East Sea, Belonging to the PS1 Clade of Alphaproteobacteria.</title>
        <authorList>
            <person name="Yang S.J."/>
            <person name="Kang I."/>
            <person name="Cho J.C."/>
        </authorList>
    </citation>
    <scope>NUCLEOTIDE SEQUENCE [LARGE SCALE GENOMIC DNA]</scope>
    <source>
        <strain evidence="1 2">IMCC14465</strain>
    </source>
</reference>
<dbReference type="AlphaFoldDB" id="J9A5D2"/>
<protein>
    <submittedName>
        <fullName evidence="1">Uncharacterized protein</fullName>
    </submittedName>
</protein>